<evidence type="ECO:0000256" key="2">
    <source>
        <dbReference type="ARBA" id="ARBA00004115"/>
    </source>
</evidence>
<feature type="coiled-coil region" evidence="12">
    <location>
        <begin position="445"/>
        <end position="472"/>
    </location>
</feature>
<keyword evidence="9 11" id="KW-1133">Transmembrane helix</keyword>
<comment type="function">
    <text evidence="1 11">Subunit of the oligosaccharyl transferase (OST) complex that catalyzes the initial transfer of a defined glycan (Glc(3)Man(9)GlcNAc(2) in eukaryotes) from the lipid carrier dolichol-pyrophosphate to an asparagine residue within an Asn-X-Ser/Thr consensus motif in nascent polypeptide chains, the first step in protein N-glycosylation. N-glycosylation occurs cotranslationally and the complex associates with the Sec61 complex at the channel-forming translocon complex that mediates protein translocation across the endoplasmic reticulum (ER). All subunits are required for a maximal enzyme activity.</text>
</comment>
<organism evidence="13 14">
    <name type="scientific">Armadillidium nasatum</name>
    <dbReference type="NCBI Taxonomy" id="96803"/>
    <lineage>
        <taxon>Eukaryota</taxon>
        <taxon>Metazoa</taxon>
        <taxon>Ecdysozoa</taxon>
        <taxon>Arthropoda</taxon>
        <taxon>Crustacea</taxon>
        <taxon>Multicrustacea</taxon>
        <taxon>Malacostraca</taxon>
        <taxon>Eumalacostraca</taxon>
        <taxon>Peracarida</taxon>
        <taxon>Isopoda</taxon>
        <taxon>Oniscidea</taxon>
        <taxon>Crinocheta</taxon>
        <taxon>Armadillidiidae</taxon>
        <taxon>Armadillidium</taxon>
    </lineage>
</organism>
<comment type="subunit">
    <text evidence="11">Component of the oligosaccharyltransferase (OST) complex.</text>
</comment>
<evidence type="ECO:0000313" key="14">
    <source>
        <dbReference type="Proteomes" id="UP000326759"/>
    </source>
</evidence>
<keyword evidence="7 11" id="KW-0732">Signal</keyword>
<name>A0A5N5SPJ1_9CRUS</name>
<feature type="chain" id="PRO_5024476129" description="Dolichyl-diphosphooligosaccharide--protein glycosyltransferase subunit 1" evidence="11">
    <location>
        <begin position="21"/>
        <end position="586"/>
    </location>
</feature>
<evidence type="ECO:0000256" key="3">
    <source>
        <dbReference type="ARBA" id="ARBA00004922"/>
    </source>
</evidence>
<evidence type="ECO:0000256" key="7">
    <source>
        <dbReference type="ARBA" id="ARBA00022729"/>
    </source>
</evidence>
<dbReference type="GO" id="GO:0018279">
    <property type="term" value="P:protein N-linked glycosylation via asparagine"/>
    <property type="evidence" value="ECO:0007669"/>
    <property type="project" value="TreeGrafter"/>
</dbReference>
<dbReference type="GO" id="GO:0016740">
    <property type="term" value="F:transferase activity"/>
    <property type="evidence" value="ECO:0007669"/>
    <property type="project" value="UniProtKB-KW"/>
</dbReference>
<keyword evidence="12" id="KW-0175">Coiled coil</keyword>
<keyword evidence="14" id="KW-1185">Reference proteome</keyword>
<comment type="similarity">
    <text evidence="4 11">Belongs to the OST1 family.</text>
</comment>
<keyword evidence="10 11" id="KW-0472">Membrane</keyword>
<feature type="signal peptide" evidence="11">
    <location>
        <begin position="1"/>
        <end position="20"/>
    </location>
</feature>
<protein>
    <recommendedName>
        <fullName evidence="5 11">Dolichyl-diphosphooligosaccharide--protein glycosyltransferase subunit 1</fullName>
    </recommendedName>
</protein>
<dbReference type="AlphaFoldDB" id="A0A5N5SPJ1"/>
<dbReference type="EMBL" id="SEYY01022315">
    <property type="protein sequence ID" value="KAB7495648.1"/>
    <property type="molecule type" value="Genomic_DNA"/>
</dbReference>
<evidence type="ECO:0000256" key="8">
    <source>
        <dbReference type="ARBA" id="ARBA00022824"/>
    </source>
</evidence>
<dbReference type="PANTHER" id="PTHR21049">
    <property type="entry name" value="RIBOPHORIN I"/>
    <property type="match status" value="1"/>
</dbReference>
<dbReference type="OrthoDB" id="310030at2759"/>
<comment type="pathway">
    <text evidence="3 11">Protein modification; protein glycosylation.</text>
</comment>
<keyword evidence="13" id="KW-0808">Transferase</keyword>
<reference evidence="13 14" key="1">
    <citation type="journal article" date="2019" name="PLoS Biol.">
        <title>Sex chromosomes control vertical transmission of feminizing Wolbachia symbionts in an isopod.</title>
        <authorList>
            <person name="Becking T."/>
            <person name="Chebbi M.A."/>
            <person name="Giraud I."/>
            <person name="Moumen B."/>
            <person name="Laverre T."/>
            <person name="Caubet Y."/>
            <person name="Peccoud J."/>
            <person name="Gilbert C."/>
            <person name="Cordaux R."/>
        </authorList>
    </citation>
    <scope>NUCLEOTIDE SEQUENCE [LARGE SCALE GENOMIC DNA]</scope>
    <source>
        <strain evidence="13">ANa2</strain>
        <tissue evidence="13">Whole body excluding digestive tract and cuticle</tissue>
    </source>
</reference>
<evidence type="ECO:0000256" key="1">
    <source>
        <dbReference type="ARBA" id="ARBA00002791"/>
    </source>
</evidence>
<evidence type="ECO:0000256" key="6">
    <source>
        <dbReference type="ARBA" id="ARBA00022692"/>
    </source>
</evidence>
<evidence type="ECO:0000256" key="4">
    <source>
        <dbReference type="ARBA" id="ARBA00008905"/>
    </source>
</evidence>
<comment type="caution">
    <text evidence="13">The sequence shown here is derived from an EMBL/GenBank/DDBJ whole genome shotgun (WGS) entry which is preliminary data.</text>
</comment>
<evidence type="ECO:0000256" key="11">
    <source>
        <dbReference type="RuleBase" id="RU361143"/>
    </source>
</evidence>
<dbReference type="Proteomes" id="UP000326759">
    <property type="component" value="Unassembled WGS sequence"/>
</dbReference>
<accession>A0A5N5SPJ1</accession>
<keyword evidence="6 11" id="KW-0812">Transmembrane</keyword>
<evidence type="ECO:0000256" key="5">
    <source>
        <dbReference type="ARBA" id="ARBA00017611"/>
    </source>
</evidence>
<dbReference type="GO" id="GO:0008250">
    <property type="term" value="C:oligosaccharyltransferase complex"/>
    <property type="evidence" value="ECO:0007669"/>
    <property type="project" value="UniProtKB-UniRule"/>
</dbReference>
<proteinExistence type="inferred from homology"/>
<dbReference type="PANTHER" id="PTHR21049:SF0">
    <property type="entry name" value="DOLICHYL-DIPHOSPHOOLIGOSACCHARIDE--PROTEIN GLYCOSYLTRANSFERASE SUBUNIT 1"/>
    <property type="match status" value="1"/>
</dbReference>
<keyword evidence="8 11" id="KW-0256">Endoplasmic reticulum</keyword>
<evidence type="ECO:0000256" key="10">
    <source>
        <dbReference type="ARBA" id="ARBA00023136"/>
    </source>
</evidence>
<sequence>MKSKILNLFVCTLTFIFVYCETTNKDFGLDLGGIVIKKVDRKIDLTTQLVKINSKLVIENSGSGSVKSFWFVFTDDEVANLAVLAVTVETEVILTSSLVPYPRSISQGEKQLVEYTGNHYFFTPYTVNSQSTTVTLFSPNIISYSRLKPTSTPVDTSINYGPYENVVPFSQDPMKIHFENNSPFLTITRLERIIEISHWGNIAVEENIDLLHTGALLKGAFSRYDYQREHNSYSSIKAFKTILPASAKDVYYRDEIGNISTSHMRSQEDSVELDLKPRFPLFGGWKTHYTLGYNIPSYEHLFYSGSSYLLKMRFLDHVYDDMVVNEMVLKIILPEGVRDIDLKTPYEVERHPDSIHYTYLDTFGRRVVSATKKNLIEHHIQEFELHYTFPAYLMLQEPLLVVIAFFLMFLLVILYVRLDLTLSKDETTEAKMRVSSHCEMVHSHHDKRASLYEKLEEEIQKLKTTKDISHSQVRDLIFLNFKSHNVGKKIWLLQQRKIFSSIKEETQTISELGAKIKSDNAEYSEKVNELQKHDKALLECLQQQLTMVEKLVSGKMSKQHYIDADSNNHKKKEVSLERIKSTLYAI</sequence>
<evidence type="ECO:0000256" key="12">
    <source>
        <dbReference type="SAM" id="Coils"/>
    </source>
</evidence>
<dbReference type="InterPro" id="IPR007676">
    <property type="entry name" value="Ribophorin_I"/>
</dbReference>
<comment type="subcellular location">
    <subcellularLocation>
        <location evidence="2 11">Endoplasmic reticulum membrane</location>
        <topology evidence="2 11">Single-pass type I membrane protein</topology>
    </subcellularLocation>
</comment>
<evidence type="ECO:0000256" key="9">
    <source>
        <dbReference type="ARBA" id="ARBA00022989"/>
    </source>
</evidence>
<dbReference type="UniPathway" id="UPA00378"/>
<feature type="transmembrane region" description="Helical" evidence="11">
    <location>
        <begin position="398"/>
        <end position="416"/>
    </location>
</feature>
<evidence type="ECO:0000313" key="13">
    <source>
        <dbReference type="EMBL" id="KAB7495648.1"/>
    </source>
</evidence>
<gene>
    <name evidence="13" type="primary">RPN1</name>
    <name evidence="13" type="ORF">Anas_07867</name>
</gene>
<dbReference type="Pfam" id="PF04597">
    <property type="entry name" value="Ribophorin_I"/>
    <property type="match status" value="1"/>
</dbReference>